<feature type="non-terminal residue" evidence="1">
    <location>
        <position position="1"/>
    </location>
</feature>
<proteinExistence type="predicted"/>
<evidence type="ECO:0000313" key="2">
    <source>
        <dbReference type="Proteomes" id="UP000004642"/>
    </source>
</evidence>
<dbReference type="EMBL" id="AFCJ01000990">
    <property type="protein sequence ID" value="EHC39714.1"/>
    <property type="molecule type" value="Genomic_DNA"/>
</dbReference>
<protein>
    <submittedName>
        <fullName evidence="1">Uncharacterized protein</fullName>
    </submittedName>
</protein>
<organism evidence="1 2">
    <name type="scientific">Salmonella enterica subsp. enterica serovar Alachua str. R6-377</name>
    <dbReference type="NCBI Taxonomy" id="913241"/>
    <lineage>
        <taxon>Bacteria</taxon>
        <taxon>Pseudomonadati</taxon>
        <taxon>Pseudomonadota</taxon>
        <taxon>Gammaproteobacteria</taxon>
        <taxon>Enterobacterales</taxon>
        <taxon>Enterobacteriaceae</taxon>
        <taxon>Salmonella</taxon>
    </lineage>
</organism>
<dbReference type="Proteomes" id="UP000004642">
    <property type="component" value="Unassembled WGS sequence"/>
</dbReference>
<dbReference type="PATRIC" id="fig|913241.3.peg.1735"/>
<comment type="caution">
    <text evidence="1">The sequence shown here is derived from an EMBL/GenBank/DDBJ whole genome shotgun (WGS) entry which is preliminary data.</text>
</comment>
<evidence type="ECO:0000313" key="1">
    <source>
        <dbReference type="EMBL" id="EHC39714.1"/>
    </source>
</evidence>
<reference evidence="1 2" key="1">
    <citation type="journal article" date="2011" name="BMC Genomics">
        <title>Genome sequencing reveals diversification of virulence factor content and possible host adaptation in distinct subpopulations of Salmonella enterica.</title>
        <authorList>
            <person name="den Bakker H.C."/>
            <person name="Moreno Switt A.I."/>
            <person name="Govoni G."/>
            <person name="Cummings C.A."/>
            <person name="Ranieri M.L."/>
            <person name="Degoricija L."/>
            <person name="Hoelzer K."/>
            <person name="Rodriguez-Rivera L.D."/>
            <person name="Brown S."/>
            <person name="Bolchacova E."/>
            <person name="Furtado M.R."/>
            <person name="Wiedmann M."/>
        </authorList>
    </citation>
    <scope>NUCLEOTIDE SEQUENCE [LARGE SCALE GENOMIC DNA]</scope>
    <source>
        <strain evidence="1 2">R6-377</strain>
    </source>
</reference>
<name>G5LNP9_SALET</name>
<sequence length="83" mass="9350">AQEGDDIAPRQDTETGETEIALPFQLRRVDAGIVVFKQFRAKMNLASKMRRRINGKHAYATTEAHPYVEKLNIELPVGNTVPE</sequence>
<gene>
    <name evidence="1" type="ORF">LTSEALA_2285</name>
</gene>
<accession>G5LNP9</accession>
<dbReference type="AlphaFoldDB" id="G5LNP9"/>